<feature type="transmembrane region" description="Helical" evidence="1">
    <location>
        <begin position="340"/>
        <end position="363"/>
    </location>
</feature>
<keyword evidence="1" id="KW-1133">Transmembrane helix</keyword>
<keyword evidence="1" id="KW-0812">Transmembrane</keyword>
<accession>A0A072NK72</accession>
<dbReference type="Pfam" id="PF05145">
    <property type="entry name" value="AbrB"/>
    <property type="match status" value="1"/>
</dbReference>
<feature type="transmembrane region" description="Helical" evidence="1">
    <location>
        <begin position="249"/>
        <end position="267"/>
    </location>
</feature>
<feature type="transmembrane region" description="Helical" evidence="1">
    <location>
        <begin position="93"/>
        <end position="115"/>
    </location>
</feature>
<feature type="transmembrane region" description="Helical" evidence="1">
    <location>
        <begin position="222"/>
        <end position="243"/>
    </location>
</feature>
<dbReference type="InterPro" id="IPR017516">
    <property type="entry name" value="AbrB_dup"/>
</dbReference>
<dbReference type="GO" id="GO:0010468">
    <property type="term" value="P:regulation of gene expression"/>
    <property type="evidence" value="ECO:0007669"/>
    <property type="project" value="InterPro"/>
</dbReference>
<protein>
    <submittedName>
        <fullName evidence="2">Membrane protein AbrB duplication</fullName>
    </submittedName>
</protein>
<organism evidence="2 3">
    <name type="scientific">Schinkia azotoformans MEV2011</name>
    <dbReference type="NCBI Taxonomy" id="1348973"/>
    <lineage>
        <taxon>Bacteria</taxon>
        <taxon>Bacillati</taxon>
        <taxon>Bacillota</taxon>
        <taxon>Bacilli</taxon>
        <taxon>Bacillales</taxon>
        <taxon>Bacillaceae</taxon>
        <taxon>Calidifontibacillus/Schinkia group</taxon>
        <taxon>Schinkia</taxon>
    </lineage>
</organism>
<feature type="transmembrane region" description="Helical" evidence="1">
    <location>
        <begin position="288"/>
        <end position="320"/>
    </location>
</feature>
<dbReference type="Proteomes" id="UP000027936">
    <property type="component" value="Unassembled WGS sequence"/>
</dbReference>
<dbReference type="GO" id="GO:0016020">
    <property type="term" value="C:membrane"/>
    <property type="evidence" value="ECO:0007669"/>
    <property type="project" value="InterPro"/>
</dbReference>
<feature type="transmembrane region" description="Helical" evidence="1">
    <location>
        <begin position="157"/>
        <end position="175"/>
    </location>
</feature>
<sequence>MKGSKGFLRIFLFVVLSGTGGFLLSLTGLSIGWMIGTLIMATVLSFTRPKFLSIPNNKAGIPKYWLYIGQCILGIELGQKMNTTVLFTFRDNWLAVTIMLLLSISFSLLAGYIFWKISNLDMLTSFFATAPGGMSAMPGIADEVGANTGIVSIIQTVRVFLVILTIPVLLSSWFSDGVNTELINVVANETIAFEPNQILMTIILVFVAIVGYHLGKLLRFPAPWLLGSMVSIAIFKSLSSLYLGHDLSAWWSHELIIFSQIFIGASIGSRFHKKMFVGLKKTLFVSSLCTIGFILSMFLCAYIVSAITGITFITSALAFAPGGVAEMTTTAVVLKGDPTFVVAVQVFRIIAVCVMLPPVFRLLNYWDVKKNKHSQISA</sequence>
<dbReference type="OrthoDB" id="5460360at2"/>
<evidence type="ECO:0000313" key="2">
    <source>
        <dbReference type="EMBL" id="KEF37876.1"/>
    </source>
</evidence>
<dbReference type="PIRSF" id="PIRSF038991">
    <property type="entry name" value="Protein_AbrB"/>
    <property type="match status" value="1"/>
</dbReference>
<proteinExistence type="predicted"/>
<comment type="caution">
    <text evidence="2">The sequence shown here is derived from an EMBL/GenBank/DDBJ whole genome shotgun (WGS) entry which is preliminary data.</text>
</comment>
<feature type="transmembrane region" description="Helical" evidence="1">
    <location>
        <begin position="7"/>
        <end position="25"/>
    </location>
</feature>
<dbReference type="InterPro" id="IPR007820">
    <property type="entry name" value="AbrB_fam"/>
</dbReference>
<keyword evidence="1" id="KW-0472">Membrane</keyword>
<dbReference type="RefSeq" id="WP_035196349.1">
    <property type="nucleotide sequence ID" value="NZ_JJRY01000011.1"/>
</dbReference>
<feature type="transmembrane region" description="Helical" evidence="1">
    <location>
        <begin position="195"/>
        <end position="215"/>
    </location>
</feature>
<dbReference type="AlphaFoldDB" id="A0A072NK72"/>
<dbReference type="PANTHER" id="PTHR38457:SF1">
    <property type="entry name" value="REGULATOR ABRB-RELATED"/>
    <property type="match status" value="1"/>
</dbReference>
<evidence type="ECO:0000256" key="1">
    <source>
        <dbReference type="SAM" id="Phobius"/>
    </source>
</evidence>
<dbReference type="PATRIC" id="fig|1348973.3.peg.2815"/>
<dbReference type="PANTHER" id="PTHR38457">
    <property type="entry name" value="REGULATOR ABRB-RELATED"/>
    <property type="match status" value="1"/>
</dbReference>
<gene>
    <name evidence="2" type="ORF">M670_02912</name>
</gene>
<name>A0A072NK72_SCHAZ</name>
<evidence type="ECO:0000313" key="3">
    <source>
        <dbReference type="Proteomes" id="UP000027936"/>
    </source>
</evidence>
<dbReference type="EMBL" id="JJRY01000011">
    <property type="protein sequence ID" value="KEF37876.1"/>
    <property type="molecule type" value="Genomic_DNA"/>
</dbReference>
<reference evidence="2 3" key="1">
    <citation type="submission" date="2014-04" db="EMBL/GenBank/DDBJ databases">
        <title>Draft genome sequence of Bacillus azotoformans MEV2011, a (co-) denitrifying strain unable to grow in the presence of oxygen.</title>
        <authorList>
            <person name="Nielsen M."/>
            <person name="Schreiber L."/>
            <person name="Finster K."/>
            <person name="Schramm A."/>
        </authorList>
    </citation>
    <scope>NUCLEOTIDE SEQUENCE [LARGE SCALE GENOMIC DNA]</scope>
    <source>
        <strain evidence="2 3">MEV2011</strain>
    </source>
</reference>
<dbReference type="NCBIfam" id="TIGR03082">
    <property type="entry name" value="Gneg_AbrB_dup"/>
    <property type="match status" value="2"/>
</dbReference>